<protein>
    <submittedName>
        <fullName evidence="2">Uncharacterized protein</fullName>
    </submittedName>
</protein>
<gene>
    <name evidence="2" type="ORF">TBRA_LOCUS16591</name>
</gene>
<dbReference type="Proteomes" id="UP000479190">
    <property type="component" value="Unassembled WGS sequence"/>
</dbReference>
<organism evidence="2 3">
    <name type="scientific">Trichogramma brassicae</name>
    <dbReference type="NCBI Taxonomy" id="86971"/>
    <lineage>
        <taxon>Eukaryota</taxon>
        <taxon>Metazoa</taxon>
        <taxon>Ecdysozoa</taxon>
        <taxon>Arthropoda</taxon>
        <taxon>Hexapoda</taxon>
        <taxon>Insecta</taxon>
        <taxon>Pterygota</taxon>
        <taxon>Neoptera</taxon>
        <taxon>Endopterygota</taxon>
        <taxon>Hymenoptera</taxon>
        <taxon>Apocrita</taxon>
        <taxon>Proctotrupomorpha</taxon>
        <taxon>Chalcidoidea</taxon>
        <taxon>Trichogrammatidae</taxon>
        <taxon>Trichogramma</taxon>
    </lineage>
</organism>
<feature type="non-terminal residue" evidence="2">
    <location>
        <position position="536"/>
    </location>
</feature>
<reference evidence="2 3" key="1">
    <citation type="submission" date="2020-02" db="EMBL/GenBank/DDBJ databases">
        <authorList>
            <person name="Ferguson B K."/>
        </authorList>
    </citation>
    <scope>NUCLEOTIDE SEQUENCE [LARGE SCALE GENOMIC DNA]</scope>
</reference>
<keyword evidence="3" id="KW-1185">Reference proteome</keyword>
<sequence>MLSPIPHSPTVHGEGAIILISTRLLSKSLFFHLKKCIKVHINISFDGNISASQNFVIKIHLINIYVKHTSGARHAYILTWARKRARGFADSCAIFRRIIPLMQQPLQKRKYRRARRCSFRGHCIGNVGMKQACPLILIKIYKAFTNLSTNSNEPLHALWQVVQSIGRKLAFSNRCSNISSPLHTYTHTHIHSQARARYVRQHTRIRADSALFAVYSAAAAAAASDLAAYAIVCAAHSGPRVLRHCSNTLLILYIISAYEAFHEEQRARDYTMNMHDEARLFTRAATIAREPCHKGASLSNVQRRDYKPVRGYLRGGARVVPTNETHGLARERPRGSTSNGISACRAVERSTDAEEKKRQSIASVDFARKIYVNSRDKNAKIARISPSSRDTNELLPRNKKSWITRAHEQCTLCTPFNCFRLTYASTRSDRGIYPQSIYNRKSSGVRPFVYSTPAATTTNTTTTTTTTALCRSANWRSSRDQRVIQSSLQYVKQNVLQWLVQKLIFEPITELSQGGSKKEFTVTDHLHHWNFHFNIE</sequence>
<feature type="region of interest" description="Disordered" evidence="1">
    <location>
        <begin position="327"/>
        <end position="349"/>
    </location>
</feature>
<proteinExistence type="predicted"/>
<dbReference type="AlphaFoldDB" id="A0A6H5J3K3"/>
<dbReference type="EMBL" id="CADCXV010001516">
    <property type="protein sequence ID" value="CAB0045034.1"/>
    <property type="molecule type" value="Genomic_DNA"/>
</dbReference>
<accession>A0A6H5J3K3</accession>
<evidence type="ECO:0000256" key="1">
    <source>
        <dbReference type="SAM" id="MobiDB-lite"/>
    </source>
</evidence>
<evidence type="ECO:0000313" key="3">
    <source>
        <dbReference type="Proteomes" id="UP000479190"/>
    </source>
</evidence>
<evidence type="ECO:0000313" key="2">
    <source>
        <dbReference type="EMBL" id="CAB0045034.1"/>
    </source>
</evidence>
<name>A0A6H5J3K3_9HYME</name>